<feature type="region of interest" description="Disordered" evidence="1">
    <location>
        <begin position="104"/>
        <end position="124"/>
    </location>
</feature>
<name>A0A1H8QVT5_9FIRM</name>
<feature type="compositionally biased region" description="Polar residues" evidence="1">
    <location>
        <begin position="21"/>
        <end position="32"/>
    </location>
</feature>
<dbReference type="EMBL" id="FODY01000003">
    <property type="protein sequence ID" value="SEO58156.1"/>
    <property type="molecule type" value="Genomic_DNA"/>
</dbReference>
<feature type="compositionally biased region" description="Polar residues" evidence="1">
    <location>
        <begin position="1"/>
        <end position="12"/>
    </location>
</feature>
<keyword evidence="3" id="KW-1185">Reference proteome</keyword>
<dbReference type="AlphaFoldDB" id="A0A1H8QVT5"/>
<proteinExistence type="predicted"/>
<evidence type="ECO:0000313" key="3">
    <source>
        <dbReference type="Proteomes" id="UP000198847"/>
    </source>
</evidence>
<feature type="compositionally biased region" description="Polar residues" evidence="1">
    <location>
        <begin position="113"/>
        <end position="124"/>
    </location>
</feature>
<gene>
    <name evidence="2" type="ORF">SAMN04490178_10374</name>
</gene>
<evidence type="ECO:0000256" key="1">
    <source>
        <dbReference type="SAM" id="MobiDB-lite"/>
    </source>
</evidence>
<feature type="region of interest" description="Disordered" evidence="1">
    <location>
        <begin position="1"/>
        <end position="42"/>
    </location>
</feature>
<sequence>MAISILRNQSSGLDKPKLSAEQLQRINNSLNQPAADTSTDDASATPAYIVELSNTALQQSSTNQVQTAQTGDIAQNSINTDTSYQDSPAYIVELSATALALQKQRLSPEQDQTKSTSKTLIAQL</sequence>
<organism evidence="2 3">
    <name type="scientific">Propionispora vibrioides</name>
    <dbReference type="NCBI Taxonomy" id="112903"/>
    <lineage>
        <taxon>Bacteria</taxon>
        <taxon>Bacillati</taxon>
        <taxon>Bacillota</taxon>
        <taxon>Negativicutes</taxon>
        <taxon>Selenomonadales</taxon>
        <taxon>Sporomusaceae</taxon>
        <taxon>Propionispora</taxon>
    </lineage>
</organism>
<dbReference type="RefSeq" id="WP_091744050.1">
    <property type="nucleotide sequence ID" value="NZ_FODY01000003.1"/>
</dbReference>
<reference evidence="2 3" key="1">
    <citation type="submission" date="2016-10" db="EMBL/GenBank/DDBJ databases">
        <authorList>
            <person name="de Groot N.N."/>
        </authorList>
    </citation>
    <scope>NUCLEOTIDE SEQUENCE [LARGE SCALE GENOMIC DNA]</scope>
    <source>
        <strain evidence="2 3">DSM 13305</strain>
    </source>
</reference>
<evidence type="ECO:0000313" key="2">
    <source>
        <dbReference type="EMBL" id="SEO58156.1"/>
    </source>
</evidence>
<dbReference type="Proteomes" id="UP000198847">
    <property type="component" value="Unassembled WGS sequence"/>
</dbReference>
<protein>
    <submittedName>
        <fullName evidence="2">Uncharacterized protein</fullName>
    </submittedName>
</protein>
<accession>A0A1H8QVT5</accession>
<dbReference type="OrthoDB" id="9837096at2"/>
<feature type="compositionally biased region" description="Low complexity" evidence="1">
    <location>
        <begin position="33"/>
        <end position="42"/>
    </location>
</feature>